<organism evidence="3 4">
    <name type="scientific">Telluria antibiotica</name>
    <dbReference type="NCBI Taxonomy" id="2717319"/>
    <lineage>
        <taxon>Bacteria</taxon>
        <taxon>Pseudomonadati</taxon>
        <taxon>Pseudomonadota</taxon>
        <taxon>Betaproteobacteria</taxon>
        <taxon>Burkholderiales</taxon>
        <taxon>Oxalobacteraceae</taxon>
        <taxon>Telluria group</taxon>
        <taxon>Telluria</taxon>
    </lineage>
</organism>
<dbReference type="EMBL" id="JAAQOM010000014">
    <property type="protein sequence ID" value="NIA56354.1"/>
    <property type="molecule type" value="Genomic_DNA"/>
</dbReference>
<dbReference type="PRINTS" id="PR01490">
    <property type="entry name" value="RTXTOXIND"/>
</dbReference>
<gene>
    <name evidence="3" type="ORF">HAV22_22240</name>
</gene>
<evidence type="ECO:0000259" key="2">
    <source>
        <dbReference type="Pfam" id="PF26002"/>
    </source>
</evidence>
<dbReference type="Pfam" id="PF26002">
    <property type="entry name" value="Beta-barrel_AprE"/>
    <property type="match status" value="1"/>
</dbReference>
<evidence type="ECO:0000313" key="4">
    <source>
        <dbReference type="Proteomes" id="UP000716322"/>
    </source>
</evidence>
<name>A0ABX0PIG5_9BURK</name>
<dbReference type="PANTHER" id="PTHR30386">
    <property type="entry name" value="MEMBRANE FUSION SUBUNIT OF EMRAB-TOLC MULTIDRUG EFFLUX PUMP"/>
    <property type="match status" value="1"/>
</dbReference>
<keyword evidence="1" id="KW-1133">Transmembrane helix</keyword>
<feature type="transmembrane region" description="Helical" evidence="1">
    <location>
        <begin position="45"/>
        <end position="68"/>
    </location>
</feature>
<sequence length="438" mass="47699">MMDGSGGGYGRDDDAALPLFRPQLLQERQTQWLGTVLLKPRPMHVGFAALAALTVAAIVSALCLASYTSKARVSGWLMPAQGMVRVFAPRAAVATRVFVREGDTVAQGQPLVGLSAEERSAALGDTQARVARELEAQRDSLSAEGQRSDQLLRQQRANLAGRVAAVRQEEHGMEQEIALQKTRTEMARQWETRLRDLQKIGFVLEQQVRGAAEDTVEQTARGQTLERNLITLGRERAALEGELKDIPVRMAAQEETVKRGLAATARDLAETEARRALTIPAPQAGTVTAIHATPGAAAHPEIPLLSIVPQGARLQAHLYAPSRAVGFVRAGQGVLLRYRAYPYQKFGHYRGTIASVSRSVIEPSELPPGFASGTASGGGAEPLYRIVVDLERQDVTAYGKAVPLQPGMQLDADILLDRRRLYEWVLDPLFTLTGSWHR</sequence>
<dbReference type="InterPro" id="IPR050739">
    <property type="entry name" value="MFP"/>
</dbReference>
<protein>
    <submittedName>
        <fullName evidence="3">HlyD family efflux transporter periplasmic adaptor subunit</fullName>
    </submittedName>
</protein>
<keyword evidence="4" id="KW-1185">Reference proteome</keyword>
<evidence type="ECO:0000256" key="1">
    <source>
        <dbReference type="SAM" id="Phobius"/>
    </source>
</evidence>
<feature type="domain" description="AprE-like beta-barrel" evidence="2">
    <location>
        <begin position="321"/>
        <end position="415"/>
    </location>
</feature>
<reference evidence="3 4" key="1">
    <citation type="submission" date="2020-03" db="EMBL/GenBank/DDBJ databases">
        <title>Genome sequence of strain Massilia sp. TW-1.</title>
        <authorList>
            <person name="Chaudhary D.K."/>
        </authorList>
    </citation>
    <scope>NUCLEOTIDE SEQUENCE [LARGE SCALE GENOMIC DNA]</scope>
    <source>
        <strain evidence="3 4">TW-1</strain>
    </source>
</reference>
<keyword evidence="1" id="KW-0812">Transmembrane</keyword>
<dbReference type="InterPro" id="IPR058982">
    <property type="entry name" value="Beta-barrel_AprE"/>
</dbReference>
<dbReference type="Proteomes" id="UP000716322">
    <property type="component" value="Unassembled WGS sequence"/>
</dbReference>
<proteinExistence type="predicted"/>
<keyword evidence="1" id="KW-0472">Membrane</keyword>
<dbReference type="PANTHER" id="PTHR30386:SF28">
    <property type="entry name" value="EXPORTED PROTEIN"/>
    <property type="match status" value="1"/>
</dbReference>
<comment type="caution">
    <text evidence="3">The sequence shown here is derived from an EMBL/GenBank/DDBJ whole genome shotgun (WGS) entry which is preliminary data.</text>
</comment>
<evidence type="ECO:0000313" key="3">
    <source>
        <dbReference type="EMBL" id="NIA56354.1"/>
    </source>
</evidence>
<accession>A0ABX0PIG5</accession>
<dbReference type="Gene3D" id="2.40.50.100">
    <property type="match status" value="1"/>
</dbReference>